<protein>
    <submittedName>
        <fullName evidence="2">Uncharacterized protein</fullName>
    </submittedName>
</protein>
<dbReference type="OrthoDB" id="4349457at2"/>
<dbReference type="AlphaFoldDB" id="A0A3M0I708"/>
<evidence type="ECO:0000256" key="1">
    <source>
        <dbReference type="SAM" id="MobiDB-lite"/>
    </source>
</evidence>
<dbReference type="Proteomes" id="UP000270471">
    <property type="component" value="Unassembled WGS sequence"/>
</dbReference>
<reference evidence="2 3" key="1">
    <citation type="submission" date="2017-11" db="EMBL/GenBank/DDBJ databases">
        <title>Draft genome of actinobacteria isolated from guarana (Paullinia cupana (Mart.) Ducke.</title>
        <authorList>
            <person name="Siqueira K.A."/>
            <person name="Liotti R.G."/>
            <person name="Mendes T.A.O."/>
            <person name="Soares M.A."/>
        </authorList>
    </citation>
    <scope>NUCLEOTIDE SEQUENCE [LARGE SCALE GENOMIC DNA]</scope>
    <source>
        <strain evidence="2 3">193</strain>
    </source>
</reference>
<feature type="region of interest" description="Disordered" evidence="1">
    <location>
        <begin position="1"/>
        <end position="133"/>
    </location>
</feature>
<proteinExistence type="predicted"/>
<evidence type="ECO:0000313" key="2">
    <source>
        <dbReference type="EMBL" id="RMB81959.1"/>
    </source>
</evidence>
<accession>A0A3M0I708</accession>
<feature type="compositionally biased region" description="Low complexity" evidence="1">
    <location>
        <begin position="93"/>
        <end position="111"/>
    </location>
</feature>
<organism evidence="2 3">
    <name type="scientific">Streptomyces shenzhenensis</name>
    <dbReference type="NCBI Taxonomy" id="943815"/>
    <lineage>
        <taxon>Bacteria</taxon>
        <taxon>Bacillati</taxon>
        <taxon>Actinomycetota</taxon>
        <taxon>Actinomycetes</taxon>
        <taxon>Kitasatosporales</taxon>
        <taxon>Streptomycetaceae</taxon>
        <taxon>Streptomyces</taxon>
    </lineage>
</organism>
<sequence>MYGTLVSRWGPVVRPPSSARRTGPAASWSSTTGPERCAEPAAMCRRSAAAPSWLVAPPSSRLRSNRGDPHRGGAAYQYSPAPLQGAVEPQRTSPDLLSPRGPPGRGALSGRPPSPGRGGGRGSDGCVRGAGRR</sequence>
<gene>
    <name evidence="2" type="ORF">CTZ28_32060</name>
</gene>
<keyword evidence="3" id="KW-1185">Reference proteome</keyword>
<dbReference type="EMBL" id="PENI01000026">
    <property type="protein sequence ID" value="RMB81959.1"/>
    <property type="molecule type" value="Genomic_DNA"/>
</dbReference>
<comment type="caution">
    <text evidence="2">The sequence shown here is derived from an EMBL/GenBank/DDBJ whole genome shotgun (WGS) entry which is preliminary data.</text>
</comment>
<evidence type="ECO:0000313" key="3">
    <source>
        <dbReference type="Proteomes" id="UP000270471"/>
    </source>
</evidence>
<name>A0A3M0I708_9ACTN</name>